<protein>
    <submittedName>
        <fullName evidence="5">Serine hydrolase domain-containing protein</fullName>
        <ecNumber evidence="5">3.1.1.103</ecNumber>
    </submittedName>
</protein>
<dbReference type="RefSeq" id="WP_338576368.1">
    <property type="nucleotide sequence ID" value="NZ_CP146369.1"/>
</dbReference>
<keyword evidence="2" id="KW-0472">Membrane</keyword>
<dbReference type="EC" id="3.1.1.103" evidence="5"/>
<dbReference type="InterPro" id="IPR050491">
    <property type="entry name" value="AmpC-like"/>
</dbReference>
<dbReference type="InterPro" id="IPR001466">
    <property type="entry name" value="Beta-lactam-related"/>
</dbReference>
<proteinExistence type="predicted"/>
<dbReference type="InterPro" id="IPR012338">
    <property type="entry name" value="Beta-lactam/transpept-like"/>
</dbReference>
<dbReference type="Gene3D" id="3.40.710.10">
    <property type="entry name" value="DD-peptidase/beta-lactamase superfamily"/>
    <property type="match status" value="1"/>
</dbReference>
<feature type="signal peptide" evidence="3">
    <location>
        <begin position="1"/>
        <end position="23"/>
    </location>
</feature>
<gene>
    <name evidence="5" type="ORF">V8J38_13545</name>
</gene>
<dbReference type="PANTHER" id="PTHR46825">
    <property type="entry name" value="D-ALANYL-D-ALANINE-CARBOXYPEPTIDASE/ENDOPEPTIDASE AMPH"/>
    <property type="match status" value="1"/>
</dbReference>
<feature type="chain" id="PRO_5045309362" evidence="3">
    <location>
        <begin position="24"/>
        <end position="370"/>
    </location>
</feature>
<evidence type="ECO:0000256" key="3">
    <source>
        <dbReference type="SAM" id="SignalP"/>
    </source>
</evidence>
<keyword evidence="5" id="KW-0378">Hydrolase</keyword>
<evidence type="ECO:0000256" key="2">
    <source>
        <dbReference type="ARBA" id="ARBA00023136"/>
    </source>
</evidence>
<keyword evidence="6" id="KW-1185">Reference proteome</keyword>
<dbReference type="PANTHER" id="PTHR46825:SF11">
    <property type="entry name" value="PENICILLIN-BINDING PROTEIN 4"/>
    <property type="match status" value="1"/>
</dbReference>
<sequence length="370" mass="38331">MINRRHVLAVGAAAAVAPSAARAEGEGAFEAALVAAFDAVKPVALAGGVVTDEGLVWSGVRGVRRAGRDDPATLADRWHLGSNTKAMTAALFARLVEQGRARWAMPLAEAFPDLTIDAGWDGVTLDDFMTHTAGLKDEAVMGMAWLMTARADPQSLTMQRRAIVERALSAPPSGVRGTFAYGNANYVLVGAAIEAITGGSWEEAMQAEVFGPLGLTSAGFGAPGTNISGGANAWGHRRTGETALATDPADPGSDNPLALGPAGTVHMTAADYARFLKVFLTEGDGWLKPETVRRLVTPGEGRTYACGWIVLPPQPWARGPVIAHEGSNTLWHAIALVDPAGGRAVLGLSNDGGRGGPACQALAMGILRAL</sequence>
<comment type="subcellular location">
    <subcellularLocation>
        <location evidence="1">Membrane</location>
    </subcellularLocation>
</comment>
<evidence type="ECO:0000313" key="6">
    <source>
        <dbReference type="Proteomes" id="UP001363460"/>
    </source>
</evidence>
<reference evidence="5 6" key="1">
    <citation type="submission" date="2024-02" db="EMBL/GenBank/DDBJ databases">
        <title>Distribution and functional of Brevundimonas-related endobacteria within Verticillium dahliae.</title>
        <authorList>
            <person name="Zeng H."/>
        </authorList>
    </citation>
    <scope>NUCLEOTIDE SEQUENCE [LARGE SCALE GENOMIC DNA]</scope>
    <source>
        <strain evidence="5 6">TRM 44200</strain>
    </source>
</reference>
<dbReference type="SUPFAM" id="SSF56601">
    <property type="entry name" value="beta-lactamase/transpeptidase-like"/>
    <property type="match status" value="1"/>
</dbReference>
<dbReference type="EMBL" id="CP146369">
    <property type="protein sequence ID" value="WWT54254.1"/>
    <property type="molecule type" value="Genomic_DNA"/>
</dbReference>
<evidence type="ECO:0000256" key="1">
    <source>
        <dbReference type="ARBA" id="ARBA00004370"/>
    </source>
</evidence>
<accession>A0ABZ2I9E7</accession>
<dbReference type="GO" id="GO:0016787">
    <property type="term" value="F:hydrolase activity"/>
    <property type="evidence" value="ECO:0007669"/>
    <property type="project" value="UniProtKB-KW"/>
</dbReference>
<evidence type="ECO:0000313" key="5">
    <source>
        <dbReference type="EMBL" id="WWT54254.1"/>
    </source>
</evidence>
<keyword evidence="3" id="KW-0732">Signal</keyword>
<evidence type="ECO:0000259" key="4">
    <source>
        <dbReference type="Pfam" id="PF00144"/>
    </source>
</evidence>
<organism evidence="5 6">
    <name type="scientific">Brevundimonas olei</name>
    <dbReference type="NCBI Taxonomy" id="657642"/>
    <lineage>
        <taxon>Bacteria</taxon>
        <taxon>Pseudomonadati</taxon>
        <taxon>Pseudomonadota</taxon>
        <taxon>Alphaproteobacteria</taxon>
        <taxon>Caulobacterales</taxon>
        <taxon>Caulobacteraceae</taxon>
        <taxon>Brevundimonas</taxon>
    </lineage>
</organism>
<dbReference type="Proteomes" id="UP001363460">
    <property type="component" value="Chromosome"/>
</dbReference>
<name>A0ABZ2I9E7_9CAUL</name>
<dbReference type="Pfam" id="PF00144">
    <property type="entry name" value="Beta-lactamase"/>
    <property type="match status" value="1"/>
</dbReference>
<feature type="domain" description="Beta-lactamase-related" evidence="4">
    <location>
        <begin position="48"/>
        <end position="357"/>
    </location>
</feature>